<evidence type="ECO:0000313" key="2">
    <source>
        <dbReference type="EMBL" id="MEX0428265.1"/>
    </source>
</evidence>
<dbReference type="Pfam" id="PF14017">
    <property type="entry name" value="DUF4233"/>
    <property type="match status" value="1"/>
</dbReference>
<sequence length="126" mass="13602">MASERERSPRRGMCAAVLGLEAIVLGLTTPVMISIADVATSTALWIGLGLCVVCFALSGMLRKPWAYYLGWLVQLAAIVLGFVIPLMFVLGGIFALLWGMADGLGRKIERERAAAFAAYDRLSQQP</sequence>
<dbReference type="EMBL" id="JBFPJR010000018">
    <property type="protein sequence ID" value="MEX0428265.1"/>
    <property type="molecule type" value="Genomic_DNA"/>
</dbReference>
<evidence type="ECO:0000256" key="1">
    <source>
        <dbReference type="SAM" id="Phobius"/>
    </source>
</evidence>
<proteinExistence type="predicted"/>
<reference evidence="2 3" key="1">
    <citation type="submission" date="2024-07" db="EMBL/GenBank/DDBJ databases">
        <authorList>
            <person name="Lee S."/>
            <person name="Kang M."/>
        </authorList>
    </citation>
    <scope>NUCLEOTIDE SEQUENCE [LARGE SCALE GENOMIC DNA]</scope>
    <source>
        <strain evidence="2 3">DS6</strain>
    </source>
</reference>
<gene>
    <name evidence="2" type="ORF">AB3X52_11605</name>
</gene>
<evidence type="ECO:0000313" key="3">
    <source>
        <dbReference type="Proteomes" id="UP001556631"/>
    </source>
</evidence>
<dbReference type="Proteomes" id="UP001556631">
    <property type="component" value="Unassembled WGS sequence"/>
</dbReference>
<protein>
    <submittedName>
        <fullName evidence="2">DUF4233 domain-containing protein</fullName>
    </submittedName>
</protein>
<name>A0ABV3T0E5_9ACTN</name>
<keyword evidence="3" id="KW-1185">Reference proteome</keyword>
<keyword evidence="1" id="KW-1133">Transmembrane helix</keyword>
<keyword evidence="1" id="KW-0812">Transmembrane</keyword>
<organism evidence="2 3">
    <name type="scientific">Nocardioides eburneus</name>
    <dbReference type="NCBI Taxonomy" id="3231482"/>
    <lineage>
        <taxon>Bacteria</taxon>
        <taxon>Bacillati</taxon>
        <taxon>Actinomycetota</taxon>
        <taxon>Actinomycetes</taxon>
        <taxon>Propionibacteriales</taxon>
        <taxon>Nocardioidaceae</taxon>
        <taxon>Nocardioides</taxon>
    </lineage>
</organism>
<dbReference type="RefSeq" id="WP_367994233.1">
    <property type="nucleotide sequence ID" value="NZ_JBFPJR010000018.1"/>
</dbReference>
<feature type="transmembrane region" description="Helical" evidence="1">
    <location>
        <begin position="68"/>
        <end position="101"/>
    </location>
</feature>
<dbReference type="InterPro" id="IPR025327">
    <property type="entry name" value="DUF4233"/>
</dbReference>
<feature type="transmembrane region" description="Helical" evidence="1">
    <location>
        <begin position="42"/>
        <end position="61"/>
    </location>
</feature>
<comment type="caution">
    <text evidence="2">The sequence shown here is derived from an EMBL/GenBank/DDBJ whole genome shotgun (WGS) entry which is preliminary data.</text>
</comment>
<accession>A0ABV3T0E5</accession>
<feature type="transmembrane region" description="Helical" evidence="1">
    <location>
        <begin position="12"/>
        <end position="36"/>
    </location>
</feature>
<keyword evidence="1" id="KW-0472">Membrane</keyword>